<keyword evidence="2" id="KW-0732">Signal</keyword>
<feature type="signal peptide" evidence="2">
    <location>
        <begin position="1"/>
        <end position="23"/>
    </location>
</feature>
<protein>
    <submittedName>
        <fullName evidence="3">Uncharacterized protein</fullName>
    </submittedName>
</protein>
<organism evidence="3">
    <name type="scientific">uncultured Craurococcus sp</name>
    <dbReference type="NCBI Taxonomy" id="1135998"/>
    <lineage>
        <taxon>Bacteria</taxon>
        <taxon>Pseudomonadati</taxon>
        <taxon>Pseudomonadota</taxon>
        <taxon>Alphaproteobacteria</taxon>
        <taxon>Acetobacterales</taxon>
        <taxon>Acetobacteraceae</taxon>
        <taxon>Craurococcus</taxon>
        <taxon>environmental samples</taxon>
    </lineage>
</organism>
<sequence>MRLGRRGLLAALAIAPPMGGARAQTAAGRRGEPDLWFDPTQLPSFTGTVERYLPNPLGEVDGLTFREGPQVVFPPDVAEAVRRDAPAGKSVIIWGIRARRAPVITMLAFAPSSDATPVVVDRFYWRLGGRMAQAGGTALRLSGTVKQPYYTPQGEVAGAILEDGSVVLVPASAVAGVQDMLKPGQALAAAGPGREGPDGRALLAERLGPAPDALRPLPGPPR</sequence>
<gene>
    <name evidence="3" type="ORF">AVDCRST_MAG27-1385</name>
</gene>
<reference evidence="3" key="1">
    <citation type="submission" date="2020-02" db="EMBL/GenBank/DDBJ databases">
        <authorList>
            <person name="Meier V. D."/>
        </authorList>
    </citation>
    <scope>NUCLEOTIDE SEQUENCE</scope>
    <source>
        <strain evidence="3">AVDCRST_MAG27</strain>
    </source>
</reference>
<evidence type="ECO:0000256" key="2">
    <source>
        <dbReference type="SAM" id="SignalP"/>
    </source>
</evidence>
<feature type="region of interest" description="Disordered" evidence="1">
    <location>
        <begin position="188"/>
        <end position="222"/>
    </location>
</feature>
<accession>A0A6J4HZ51</accession>
<dbReference type="AlphaFoldDB" id="A0A6J4HZ51"/>
<evidence type="ECO:0000313" key="3">
    <source>
        <dbReference type="EMBL" id="CAA9237632.1"/>
    </source>
</evidence>
<name>A0A6J4HZ51_9PROT</name>
<feature type="chain" id="PRO_5027050501" evidence="2">
    <location>
        <begin position="24"/>
        <end position="222"/>
    </location>
</feature>
<evidence type="ECO:0000256" key="1">
    <source>
        <dbReference type="SAM" id="MobiDB-lite"/>
    </source>
</evidence>
<proteinExistence type="predicted"/>
<dbReference type="EMBL" id="CADCTD010000050">
    <property type="protein sequence ID" value="CAA9237632.1"/>
    <property type="molecule type" value="Genomic_DNA"/>
</dbReference>